<accession>A0ABM1MM64</accession>
<name>A0ABM1MM64_NICVS</name>
<dbReference type="PANTHER" id="PTHR14202:SF0">
    <property type="entry name" value="RNA-BINDING PROTEIN RO60"/>
    <property type="match status" value="1"/>
</dbReference>
<dbReference type="GeneID" id="108562005"/>
<dbReference type="Proteomes" id="UP000695000">
    <property type="component" value="Unplaced"/>
</dbReference>
<dbReference type="RefSeq" id="XP_017775664.1">
    <property type="nucleotide sequence ID" value="XM_017920175.1"/>
</dbReference>
<dbReference type="PROSITE" id="PS50988">
    <property type="entry name" value="TROVE"/>
    <property type="match status" value="1"/>
</dbReference>
<feature type="domain" description="TROVE" evidence="7">
    <location>
        <begin position="2"/>
        <end position="384"/>
    </location>
</feature>
<keyword evidence="4" id="KW-0479">Metal-binding</keyword>
<dbReference type="Pfam" id="PF25045">
    <property type="entry name" value="vWA_Ro60"/>
    <property type="match status" value="1"/>
</dbReference>
<evidence type="ECO:0000259" key="7">
    <source>
        <dbReference type="PROSITE" id="PS50988"/>
    </source>
</evidence>
<keyword evidence="5" id="KW-0694">RNA-binding</keyword>
<dbReference type="Gene3D" id="3.40.50.410">
    <property type="entry name" value="von Willebrand factor, type A domain"/>
    <property type="match status" value="1"/>
</dbReference>
<proteinExistence type="inferred from homology"/>
<evidence type="ECO:0000256" key="4">
    <source>
        <dbReference type="ARBA" id="ARBA00022723"/>
    </source>
</evidence>
<evidence type="ECO:0000256" key="1">
    <source>
        <dbReference type="ARBA" id="ARBA00004496"/>
    </source>
</evidence>
<dbReference type="InterPro" id="IPR008858">
    <property type="entry name" value="TROVE_dom"/>
</dbReference>
<dbReference type="SUPFAM" id="SSF140864">
    <property type="entry name" value="TROVE domain-like"/>
    <property type="match status" value="1"/>
</dbReference>
<gene>
    <name evidence="9" type="primary">LOC108562005</name>
</gene>
<evidence type="ECO:0000256" key="6">
    <source>
        <dbReference type="ARBA" id="ARBA00023274"/>
    </source>
</evidence>
<keyword evidence="8" id="KW-1185">Reference proteome</keyword>
<keyword evidence="6" id="KW-0687">Ribonucleoprotein</keyword>
<evidence type="ECO:0000256" key="2">
    <source>
        <dbReference type="ARBA" id="ARBA00007814"/>
    </source>
</evidence>
<dbReference type="InterPro" id="IPR056800">
    <property type="entry name" value="vWA_Ro60"/>
</dbReference>
<evidence type="ECO:0000256" key="5">
    <source>
        <dbReference type="ARBA" id="ARBA00022884"/>
    </source>
</evidence>
<sequence length="551" mass="63291">MEQTSKDVMEPKVAPEILLKQFLYLSNTIGYNLFFTGKPETHKNFDAWSLPFITDLLKSGNPHVILNIIENTNGLDAIPNRETLFYVLALITLAETTPAFKHHVYRTTLQVIRNDEDFFNYIKFVTRLNKTFSKGINKIIARYYLNKEPKQLLKDFGCKNGYHGWTHKDLIKLSHLKSKDLFTNAILDYVLRGSASGIIRANGDKEALSAIEYLDKCKEYRKCLDDDTAAEMLSELNYDITYPPDAVKKPLKVWETLIEHMDLKDVIRNLVKFYKLYLLKLESSFCTKLIDILTNEEKIKQSKLQPLDVFIALKLFENGGKSRDPHLVKYLTDLKAENDKVNKKQNIITSANILISDPISCPHISNVLNLTLQMSTCNFETTGKRFLINIVLDKTKCTTLNNINCDEAAAIITVPYVIAEKDVIVTKQLPNECVDFDIDFSNFKDAVNALKKANKLETDIRYQKMEFDYAIENQKLVDVFIHISGSPVQNIKSTTESFNKYKEIMKMPSAKLVLLNFYNTRKKSYDESILSIQGFDTNIPKIINAFIKNLF</sequence>
<dbReference type="InterPro" id="IPR037214">
    <property type="entry name" value="TROVE_dom_sf"/>
</dbReference>
<dbReference type="Pfam" id="PF05731">
    <property type="entry name" value="TROVE"/>
    <property type="match status" value="1"/>
</dbReference>
<reference evidence="9" key="1">
    <citation type="submission" date="2025-08" db="UniProtKB">
        <authorList>
            <consortium name="RefSeq"/>
        </authorList>
    </citation>
    <scope>IDENTIFICATION</scope>
    <source>
        <tissue evidence="9">Whole Larva</tissue>
    </source>
</reference>
<dbReference type="PANTHER" id="PTHR14202">
    <property type="entry name" value="60 KDA RIBONUCLEOPROTEIN SSA/RO"/>
    <property type="match status" value="1"/>
</dbReference>
<comment type="similarity">
    <text evidence="2">Belongs to the Ro 60 kDa family.</text>
</comment>
<evidence type="ECO:0000313" key="9">
    <source>
        <dbReference type="RefSeq" id="XP_017775664.1"/>
    </source>
</evidence>
<dbReference type="InterPro" id="IPR036465">
    <property type="entry name" value="vWFA_dom_sf"/>
</dbReference>
<evidence type="ECO:0000313" key="8">
    <source>
        <dbReference type="Proteomes" id="UP000695000"/>
    </source>
</evidence>
<keyword evidence="3" id="KW-0963">Cytoplasm</keyword>
<organism evidence="8 9">
    <name type="scientific">Nicrophorus vespilloides</name>
    <name type="common">Boreal carrion beetle</name>
    <dbReference type="NCBI Taxonomy" id="110193"/>
    <lineage>
        <taxon>Eukaryota</taxon>
        <taxon>Metazoa</taxon>
        <taxon>Ecdysozoa</taxon>
        <taxon>Arthropoda</taxon>
        <taxon>Hexapoda</taxon>
        <taxon>Insecta</taxon>
        <taxon>Pterygota</taxon>
        <taxon>Neoptera</taxon>
        <taxon>Endopterygota</taxon>
        <taxon>Coleoptera</taxon>
        <taxon>Polyphaga</taxon>
        <taxon>Staphyliniformia</taxon>
        <taxon>Silphidae</taxon>
        <taxon>Nicrophorinae</taxon>
        <taxon>Nicrophorus</taxon>
    </lineage>
</organism>
<protein>
    <submittedName>
        <fullName evidence="9">60 kDa SS-A/Ro ribonucleoprotein-like</fullName>
    </submittedName>
</protein>
<dbReference type="InterPro" id="IPR040322">
    <property type="entry name" value="TROVE2"/>
</dbReference>
<comment type="subcellular location">
    <subcellularLocation>
        <location evidence="1">Cytoplasm</location>
    </subcellularLocation>
</comment>
<evidence type="ECO:0000256" key="3">
    <source>
        <dbReference type="ARBA" id="ARBA00022490"/>
    </source>
</evidence>